<dbReference type="AlphaFoldDB" id="A0A3N6R9K8"/>
<keyword evidence="4" id="KW-1185">Reference proteome</keyword>
<reference evidence="3 4" key="1">
    <citation type="journal article" date="2018" name="ACS Chem. Biol.">
        <title>Ketoreductase domain dysfunction expands chemodiversity: malyngamide biosynthesis in the cyanobacterium Okeania hirsuta.</title>
        <authorList>
            <person name="Moss N.A."/>
            <person name="Leao T."/>
            <person name="Rankin M."/>
            <person name="McCullough T.M."/>
            <person name="Qu P."/>
            <person name="Korobeynikov A."/>
            <person name="Smith J.L."/>
            <person name="Gerwick L."/>
            <person name="Gerwick W.H."/>
        </authorList>
    </citation>
    <scope>NUCLEOTIDE SEQUENCE [LARGE SCALE GENOMIC DNA]</scope>
    <source>
        <strain evidence="3 4">PAB10Feb10-1</strain>
    </source>
</reference>
<comment type="caution">
    <text evidence="3">The sequence shown here is derived from an EMBL/GenBank/DDBJ whole genome shotgun (WGS) entry which is preliminary data.</text>
</comment>
<dbReference type="Pfam" id="PF13301">
    <property type="entry name" value="DUF4079"/>
    <property type="match status" value="1"/>
</dbReference>
<dbReference type="InterPro" id="IPR025067">
    <property type="entry name" value="DUF4079"/>
</dbReference>
<keyword evidence="1" id="KW-0812">Transmembrane</keyword>
<keyword evidence="1" id="KW-1133">Transmembrane helix</keyword>
<keyword evidence="1" id="KW-0472">Membrane</keyword>
<dbReference type="EMBL" id="RCBY01000001">
    <property type="protein sequence ID" value="RQH57571.1"/>
    <property type="molecule type" value="Genomic_DNA"/>
</dbReference>
<name>A0A3N6R9K8_9CYAN</name>
<organism evidence="3 4">
    <name type="scientific">Okeania hirsuta</name>
    <dbReference type="NCBI Taxonomy" id="1458930"/>
    <lineage>
        <taxon>Bacteria</taxon>
        <taxon>Bacillati</taxon>
        <taxon>Cyanobacteriota</taxon>
        <taxon>Cyanophyceae</taxon>
        <taxon>Oscillatoriophycideae</taxon>
        <taxon>Oscillatoriales</taxon>
        <taxon>Microcoleaceae</taxon>
        <taxon>Okeania</taxon>
    </lineage>
</organism>
<gene>
    <name evidence="3" type="ORF">D5R40_00045</name>
</gene>
<feature type="transmembrane region" description="Helical" evidence="1">
    <location>
        <begin position="187"/>
        <end position="204"/>
    </location>
</feature>
<evidence type="ECO:0000313" key="4">
    <source>
        <dbReference type="Proteomes" id="UP000269154"/>
    </source>
</evidence>
<feature type="transmembrane region" description="Helical" evidence="1">
    <location>
        <begin position="154"/>
        <end position="175"/>
    </location>
</feature>
<protein>
    <submittedName>
        <fullName evidence="3">DUF4079 family protein</fullName>
    </submittedName>
</protein>
<feature type="transmembrane region" description="Helical" evidence="1">
    <location>
        <begin position="62"/>
        <end position="81"/>
    </location>
</feature>
<evidence type="ECO:0000259" key="2">
    <source>
        <dbReference type="PROSITE" id="PS51549"/>
    </source>
</evidence>
<dbReference type="InterPro" id="IPR019545">
    <property type="entry name" value="DM13_domain"/>
</dbReference>
<feature type="transmembrane region" description="Helical" evidence="1">
    <location>
        <begin position="120"/>
        <end position="139"/>
    </location>
</feature>
<evidence type="ECO:0000256" key="1">
    <source>
        <dbReference type="SAM" id="Phobius"/>
    </source>
</evidence>
<feature type="domain" description="DM13" evidence="2">
    <location>
        <begin position="263"/>
        <end position="367"/>
    </location>
</feature>
<dbReference type="Pfam" id="PF10517">
    <property type="entry name" value="DM13"/>
    <property type="match status" value="1"/>
</dbReference>
<sequence>MNAKDIAGLIHPALAVVVVFPIIGIVLNLAWQTRQRRLQTADKSKSKIPPVVGPEHRKIGNLLTGSVVGITLVAIAYSIYFKGIFKDFKSENMTLAILIVTIFMTTVASLIFLYQAKTKLWRGVFATLTGAGIVILGFQDGVFRRDYEWAVSHFYYGIIASILMIFSLTIVPEIYKDRTHKWRKIHTALNCLAILVFLGQGITGSRDLLEISLSWQEKYLYKCDWEKQVCPDAQSQILSPEIIVASISNYPTLAQTNTVLASGEFVTITPGEDTEGTAEIIQAGNKTQVRLAENFSAIEGPAVKLLLHKENRPESYTTENYVRLGDLKSFTGEQVYDIPEGINWQDYPNVVVWCEKFDVTFGSAKLK</sequence>
<dbReference type="PROSITE" id="PS51549">
    <property type="entry name" value="DM13"/>
    <property type="match status" value="1"/>
</dbReference>
<dbReference type="OrthoDB" id="507684at2"/>
<dbReference type="Proteomes" id="UP000269154">
    <property type="component" value="Unassembled WGS sequence"/>
</dbReference>
<feature type="transmembrane region" description="Helical" evidence="1">
    <location>
        <begin position="93"/>
        <end position="113"/>
    </location>
</feature>
<proteinExistence type="predicted"/>
<feature type="transmembrane region" description="Helical" evidence="1">
    <location>
        <begin position="6"/>
        <end position="31"/>
    </location>
</feature>
<evidence type="ECO:0000313" key="3">
    <source>
        <dbReference type="EMBL" id="RQH57571.1"/>
    </source>
</evidence>
<dbReference type="RefSeq" id="WP_124143234.1">
    <property type="nucleotide sequence ID" value="NZ_CAWOKI010000331.1"/>
</dbReference>
<accession>A0A3N6R9K8</accession>